<dbReference type="OrthoDB" id="667380at2"/>
<proteinExistence type="predicted"/>
<reference evidence="1 2" key="1">
    <citation type="submission" date="2019-08" db="EMBL/GenBank/DDBJ databases">
        <title>Genome sequence of Gillisia hiemivivida IC154 (type strain).</title>
        <authorList>
            <person name="Bowman J.P."/>
        </authorList>
    </citation>
    <scope>NUCLEOTIDE SEQUENCE [LARGE SCALE GENOMIC DNA]</scope>
    <source>
        <strain evidence="1 2">IC154</strain>
    </source>
</reference>
<accession>A0A5C7A0C4</accession>
<gene>
    <name evidence="1" type="ORF">ES724_02985</name>
</gene>
<keyword evidence="2" id="KW-1185">Reference proteome</keyword>
<protein>
    <submittedName>
        <fullName evidence="1">Transcription elongation factor</fullName>
    </submittedName>
</protein>
<organism evidence="1 2">
    <name type="scientific">Gillisia hiemivivida</name>
    <dbReference type="NCBI Taxonomy" id="291190"/>
    <lineage>
        <taxon>Bacteria</taxon>
        <taxon>Pseudomonadati</taxon>
        <taxon>Bacteroidota</taxon>
        <taxon>Flavobacteriia</taxon>
        <taxon>Flavobacteriales</taxon>
        <taxon>Flavobacteriaceae</taxon>
        <taxon>Gillisia</taxon>
    </lineage>
</organism>
<dbReference type="GO" id="GO:0003746">
    <property type="term" value="F:translation elongation factor activity"/>
    <property type="evidence" value="ECO:0007669"/>
    <property type="project" value="UniProtKB-KW"/>
</dbReference>
<evidence type="ECO:0000313" key="1">
    <source>
        <dbReference type="EMBL" id="TXD95132.1"/>
    </source>
</evidence>
<name>A0A5C7A0C4_9FLAO</name>
<dbReference type="Proteomes" id="UP000321367">
    <property type="component" value="Unassembled WGS sequence"/>
</dbReference>
<keyword evidence="1" id="KW-0648">Protein biosynthesis</keyword>
<evidence type="ECO:0000313" key="2">
    <source>
        <dbReference type="Proteomes" id="UP000321367"/>
    </source>
</evidence>
<sequence>MKTIKMIPNKTQLFNNCLDAVNKQIQRYKAEMDTIKESMVANDVHTDYDEEGSKGELLGDFEKYAKYLDTAQTMKLTLTKIDREHYSESIKFGSIIETEKRYYFIACALGEIKMEDGSSVYVISTEAPIYEKIKGKKAGDTFMLNEKEIEIIEVR</sequence>
<keyword evidence="1" id="KW-0251">Elongation factor</keyword>
<dbReference type="EMBL" id="VORY01000002">
    <property type="protein sequence ID" value="TXD95132.1"/>
    <property type="molecule type" value="Genomic_DNA"/>
</dbReference>
<comment type="caution">
    <text evidence="1">The sequence shown here is derived from an EMBL/GenBank/DDBJ whole genome shotgun (WGS) entry which is preliminary data.</text>
</comment>
<dbReference type="AlphaFoldDB" id="A0A5C7A0C4"/>